<name>A0A1G2U2M7_9BACT</name>
<proteinExistence type="predicted"/>
<accession>A0A1G2U2M7</accession>
<dbReference type="AlphaFoldDB" id="A0A1G2U2M7"/>
<feature type="chain" id="PRO_5009584640" description="PE-PGRS family protein" evidence="1">
    <location>
        <begin position="25"/>
        <end position="176"/>
    </location>
</feature>
<reference evidence="2 3" key="1">
    <citation type="journal article" date="2016" name="Nat. Commun.">
        <title>Thousands of microbial genomes shed light on interconnected biogeochemical processes in an aquifer system.</title>
        <authorList>
            <person name="Anantharaman K."/>
            <person name="Brown C.T."/>
            <person name="Hug L.A."/>
            <person name="Sharon I."/>
            <person name="Castelle C.J."/>
            <person name="Probst A.J."/>
            <person name="Thomas B.C."/>
            <person name="Singh A."/>
            <person name="Wilkins M.J."/>
            <person name="Karaoz U."/>
            <person name="Brodie E.L."/>
            <person name="Williams K.H."/>
            <person name="Hubbard S.S."/>
            <person name="Banfield J.F."/>
        </authorList>
    </citation>
    <scope>NUCLEOTIDE SEQUENCE [LARGE SCALE GENOMIC DNA]</scope>
</reference>
<dbReference type="EMBL" id="MHWD01000016">
    <property type="protein sequence ID" value="OHB03781.1"/>
    <property type="molecule type" value="Genomic_DNA"/>
</dbReference>
<evidence type="ECO:0008006" key="4">
    <source>
        <dbReference type="Google" id="ProtNLM"/>
    </source>
</evidence>
<keyword evidence="1" id="KW-0732">Signal</keyword>
<dbReference type="Proteomes" id="UP000179283">
    <property type="component" value="Unassembled WGS sequence"/>
</dbReference>
<sequence length="176" mass="17332">MKMKRILALFAIVALLGVASPASAWHWSSSDITVGNTNSAYVKNSVDTTASTGGNDANGGNGGGGFGNDGGNGGFIATGEAAALSAVENVVNTNDTKVKTTCGCRGDVTVGNSNRAMVKNYVDTTAKTGYNDANGGNGGGGFGNDGGNGGMIFSGSAGAGSGVANLVNSNITRIRR</sequence>
<comment type="caution">
    <text evidence="2">The sequence shown here is derived from an EMBL/GenBank/DDBJ whole genome shotgun (WGS) entry which is preliminary data.</text>
</comment>
<protein>
    <recommendedName>
        <fullName evidence="4">PE-PGRS family protein</fullName>
    </recommendedName>
</protein>
<feature type="signal peptide" evidence="1">
    <location>
        <begin position="1"/>
        <end position="24"/>
    </location>
</feature>
<gene>
    <name evidence="2" type="ORF">A2920_01875</name>
</gene>
<organism evidence="2 3">
    <name type="scientific">Candidatus Zambryskibacteria bacterium RIFCSPLOWO2_01_FULL_43_17</name>
    <dbReference type="NCBI Taxonomy" id="1802760"/>
    <lineage>
        <taxon>Bacteria</taxon>
        <taxon>Candidatus Zambryskiibacteriota</taxon>
    </lineage>
</organism>
<evidence type="ECO:0000313" key="2">
    <source>
        <dbReference type="EMBL" id="OHB03781.1"/>
    </source>
</evidence>
<evidence type="ECO:0000256" key="1">
    <source>
        <dbReference type="SAM" id="SignalP"/>
    </source>
</evidence>
<evidence type="ECO:0000313" key="3">
    <source>
        <dbReference type="Proteomes" id="UP000179283"/>
    </source>
</evidence>